<keyword evidence="14" id="KW-1185">Reference proteome</keyword>
<organism evidence="13 14">
    <name type="scientific">Dactylosporangium darangshiense</name>
    <dbReference type="NCBI Taxonomy" id="579108"/>
    <lineage>
        <taxon>Bacteria</taxon>
        <taxon>Bacillati</taxon>
        <taxon>Actinomycetota</taxon>
        <taxon>Actinomycetes</taxon>
        <taxon>Micromonosporales</taxon>
        <taxon>Micromonosporaceae</taxon>
        <taxon>Dactylosporangium</taxon>
    </lineage>
</organism>
<dbReference type="RefSeq" id="WP_345129059.1">
    <property type="nucleotide sequence ID" value="NZ_BAABAT010000011.1"/>
</dbReference>
<evidence type="ECO:0000313" key="14">
    <source>
        <dbReference type="Proteomes" id="UP001500620"/>
    </source>
</evidence>
<dbReference type="InterPro" id="IPR036388">
    <property type="entry name" value="WH-like_DNA-bd_sf"/>
</dbReference>
<evidence type="ECO:0000256" key="9">
    <source>
        <dbReference type="PIRNR" id="PIRNR006171"/>
    </source>
</evidence>
<dbReference type="Proteomes" id="UP001500620">
    <property type="component" value="Unassembled WGS sequence"/>
</dbReference>
<dbReference type="PANTHER" id="PTHR45526:SF1">
    <property type="entry name" value="TRANSCRIPTIONAL REGULATORY PROTEIN DCUR-RELATED"/>
    <property type="match status" value="1"/>
</dbReference>
<keyword evidence="2 9" id="KW-0963">Cytoplasm</keyword>
<evidence type="ECO:0000256" key="11">
    <source>
        <dbReference type="SAM" id="MobiDB-lite"/>
    </source>
</evidence>
<feature type="region of interest" description="Disordered" evidence="11">
    <location>
        <begin position="216"/>
        <end position="238"/>
    </location>
</feature>
<dbReference type="InterPro" id="IPR024187">
    <property type="entry name" value="Sig_transdc_resp-reg_cit/mal"/>
</dbReference>
<keyword evidence="3 10" id="KW-0597">Phosphoprotein</keyword>
<evidence type="ECO:0000256" key="10">
    <source>
        <dbReference type="PROSITE-ProRule" id="PRU00169"/>
    </source>
</evidence>
<protein>
    <recommendedName>
        <fullName evidence="9">Transcriptional regulatory protein</fullName>
    </recommendedName>
</protein>
<dbReference type="PANTHER" id="PTHR45526">
    <property type="entry name" value="TRANSCRIPTIONAL REGULATORY PROTEIN DPIA"/>
    <property type="match status" value="1"/>
</dbReference>
<dbReference type="SUPFAM" id="SSF46785">
    <property type="entry name" value="Winged helix' DNA-binding domain"/>
    <property type="match status" value="1"/>
</dbReference>
<evidence type="ECO:0000313" key="13">
    <source>
        <dbReference type="EMBL" id="GAA4251568.1"/>
    </source>
</evidence>
<dbReference type="InterPro" id="IPR001789">
    <property type="entry name" value="Sig_transdc_resp-reg_receiver"/>
</dbReference>
<sequence>MIRVLVVEDDFRVAKVHVAFTRRIPGFQVVGTALTAADARRMLTDEQPDLMLLDTYLPDDSGLAVLAETDVDTIMLTAASDAAAVRAALAHGALNYLLKPFTAEQFVDRLTAYSRYRTALATAAGSQLSQEDIDRAVRQLRAGDRPTAPKGQSGVTARLVAERLAALPRTARTAAEIAAELGIARATAQRYLAALEQEGAATVSLRYGTNGRPEHLYRWKGPADTNRDSGTDTGLPGG</sequence>
<dbReference type="InterPro" id="IPR005471">
    <property type="entry name" value="Tscrpt_reg_IclR_N"/>
</dbReference>
<dbReference type="EMBL" id="BAABAT010000011">
    <property type="protein sequence ID" value="GAA4251568.1"/>
    <property type="molecule type" value="Genomic_DNA"/>
</dbReference>
<dbReference type="InterPro" id="IPR051271">
    <property type="entry name" value="2C-system_Tx_regulators"/>
</dbReference>
<keyword evidence="8 9" id="KW-0804">Transcription</keyword>
<evidence type="ECO:0000256" key="3">
    <source>
        <dbReference type="ARBA" id="ARBA00022553"/>
    </source>
</evidence>
<evidence type="ECO:0000256" key="5">
    <source>
        <dbReference type="ARBA" id="ARBA00023015"/>
    </source>
</evidence>
<evidence type="ECO:0000256" key="6">
    <source>
        <dbReference type="ARBA" id="ARBA00023125"/>
    </source>
</evidence>
<dbReference type="SMART" id="SM00448">
    <property type="entry name" value="REC"/>
    <property type="match status" value="1"/>
</dbReference>
<keyword evidence="7 9" id="KW-0010">Activator</keyword>
<dbReference type="Gene3D" id="1.10.10.10">
    <property type="entry name" value="Winged helix-like DNA-binding domain superfamily/Winged helix DNA-binding domain"/>
    <property type="match status" value="1"/>
</dbReference>
<reference evidence="14" key="1">
    <citation type="journal article" date="2019" name="Int. J. Syst. Evol. Microbiol.">
        <title>The Global Catalogue of Microorganisms (GCM) 10K type strain sequencing project: providing services to taxonomists for standard genome sequencing and annotation.</title>
        <authorList>
            <consortium name="The Broad Institute Genomics Platform"/>
            <consortium name="The Broad Institute Genome Sequencing Center for Infectious Disease"/>
            <person name="Wu L."/>
            <person name="Ma J."/>
        </authorList>
    </citation>
    <scope>NUCLEOTIDE SEQUENCE [LARGE SCALE GENOMIC DNA]</scope>
    <source>
        <strain evidence="14">JCM 17441</strain>
    </source>
</reference>
<evidence type="ECO:0000256" key="4">
    <source>
        <dbReference type="ARBA" id="ARBA00023012"/>
    </source>
</evidence>
<evidence type="ECO:0000259" key="12">
    <source>
        <dbReference type="PROSITE" id="PS50110"/>
    </source>
</evidence>
<evidence type="ECO:0000256" key="1">
    <source>
        <dbReference type="ARBA" id="ARBA00004496"/>
    </source>
</evidence>
<comment type="subcellular location">
    <subcellularLocation>
        <location evidence="1 9">Cytoplasm</location>
    </subcellularLocation>
</comment>
<proteinExistence type="predicted"/>
<keyword evidence="4 9" id="KW-0902">Two-component regulatory system</keyword>
<evidence type="ECO:0000256" key="2">
    <source>
        <dbReference type="ARBA" id="ARBA00022490"/>
    </source>
</evidence>
<dbReference type="InterPro" id="IPR036390">
    <property type="entry name" value="WH_DNA-bd_sf"/>
</dbReference>
<evidence type="ECO:0000256" key="8">
    <source>
        <dbReference type="ARBA" id="ARBA00023163"/>
    </source>
</evidence>
<dbReference type="PROSITE" id="PS50110">
    <property type="entry name" value="RESPONSE_REGULATORY"/>
    <property type="match status" value="1"/>
</dbReference>
<gene>
    <name evidence="13" type="ORF">GCM10022255_044720</name>
</gene>
<dbReference type="Pfam" id="PF00072">
    <property type="entry name" value="Response_reg"/>
    <property type="match status" value="1"/>
</dbReference>
<dbReference type="InterPro" id="IPR011006">
    <property type="entry name" value="CheY-like_superfamily"/>
</dbReference>
<dbReference type="SUPFAM" id="SSF52172">
    <property type="entry name" value="CheY-like"/>
    <property type="match status" value="1"/>
</dbReference>
<keyword evidence="5 9" id="KW-0805">Transcription regulation</keyword>
<feature type="modified residue" description="4-aspartylphosphate" evidence="10">
    <location>
        <position position="54"/>
    </location>
</feature>
<name>A0ABP8DBQ2_9ACTN</name>
<feature type="domain" description="Response regulatory" evidence="12">
    <location>
        <begin position="3"/>
        <end position="114"/>
    </location>
</feature>
<accession>A0ABP8DBQ2</accession>
<comment type="caution">
    <text evidence="13">The sequence shown here is derived from an EMBL/GenBank/DDBJ whole genome shotgun (WGS) entry which is preliminary data.</text>
</comment>
<dbReference type="Pfam" id="PF09339">
    <property type="entry name" value="HTH_IclR"/>
    <property type="match status" value="1"/>
</dbReference>
<evidence type="ECO:0000256" key="7">
    <source>
        <dbReference type="ARBA" id="ARBA00023159"/>
    </source>
</evidence>
<dbReference type="PIRSF" id="PIRSF006171">
    <property type="entry name" value="RR_citrat_malat"/>
    <property type="match status" value="1"/>
</dbReference>
<keyword evidence="6 9" id="KW-0238">DNA-binding</keyword>
<dbReference type="Gene3D" id="3.40.50.2300">
    <property type="match status" value="1"/>
</dbReference>